<accession>A0A2D2Q0X5</accession>
<sequence length="59" mass="6465">MSTSKWVAVVTGVISLLLGVGYLLLVQLLDWRGDFQPAPMGLLLRFALQLGGWYSSNVL</sequence>
<evidence type="ECO:0000256" key="1">
    <source>
        <dbReference type="SAM" id="Phobius"/>
    </source>
</evidence>
<reference evidence="3" key="2">
    <citation type="journal article" date="2022" name="Front. Microbiol.">
        <title>Comparative Genomic Analysis Revealed Distinct Molecular Components and Organization of CO2-Concentrating Mechanism in Thermophilic Cyanobacteria.</title>
        <authorList>
            <person name="Tang J."/>
            <person name="Zhou H."/>
            <person name="Yao D."/>
            <person name="Riaz S."/>
            <person name="You D."/>
            <person name="Klepacz-Smolka A."/>
            <person name="Daroch M."/>
        </authorList>
    </citation>
    <scope>NUCLEOTIDE SEQUENCE [LARGE SCALE GENOMIC DNA]</scope>
    <source>
        <strain evidence="3">PCC 6715</strain>
    </source>
</reference>
<dbReference type="OrthoDB" id="428564at2"/>
<keyword evidence="3" id="KW-1185">Reference proteome</keyword>
<dbReference type="RefSeq" id="WP_099798514.1">
    <property type="nucleotide sequence ID" value="NZ_CP018092.1"/>
</dbReference>
<dbReference type="Proteomes" id="UP000231057">
    <property type="component" value="Chromosome"/>
</dbReference>
<gene>
    <name evidence="2" type="ORF">BRW62_04695</name>
</gene>
<proteinExistence type="predicted"/>
<evidence type="ECO:0000313" key="2">
    <source>
        <dbReference type="EMBL" id="ATS18162.1"/>
    </source>
</evidence>
<name>A0A2D2Q0X5_PARLV</name>
<keyword evidence="1" id="KW-1133">Transmembrane helix</keyword>
<feature type="transmembrane region" description="Helical" evidence="1">
    <location>
        <begin position="6"/>
        <end position="26"/>
    </location>
</feature>
<keyword evidence="1" id="KW-0812">Transmembrane</keyword>
<dbReference type="AlphaFoldDB" id="A0A2D2Q0X5"/>
<protein>
    <recommendedName>
        <fullName evidence="4">Glucose-inhibited division protein A</fullName>
    </recommendedName>
</protein>
<dbReference type="EMBL" id="CP018092">
    <property type="protein sequence ID" value="ATS18162.1"/>
    <property type="molecule type" value="Genomic_DNA"/>
</dbReference>
<dbReference type="KEGG" id="slw:BRW62_04695"/>
<evidence type="ECO:0000313" key="3">
    <source>
        <dbReference type="Proteomes" id="UP000231057"/>
    </source>
</evidence>
<evidence type="ECO:0008006" key="4">
    <source>
        <dbReference type="Google" id="ProtNLM"/>
    </source>
</evidence>
<organism evidence="2 3">
    <name type="scientific">Parathermosynechococcus lividus PCC 6715</name>
    <dbReference type="NCBI Taxonomy" id="1917166"/>
    <lineage>
        <taxon>Bacteria</taxon>
        <taxon>Bacillati</taxon>
        <taxon>Cyanobacteriota</taxon>
        <taxon>Cyanophyceae</taxon>
        <taxon>Acaryochloridales</taxon>
        <taxon>Thermosynechococcaceae</taxon>
        <taxon>Parathermosynechococcus</taxon>
    </lineage>
</organism>
<keyword evidence="1" id="KW-0472">Membrane</keyword>
<reference evidence="2 3" key="1">
    <citation type="submission" date="2016-11" db="EMBL/GenBank/DDBJ databases">
        <title>Complete genome sequence of thermophilic cyanobacteria strain Synechococcus sp. PCC6715.</title>
        <authorList>
            <person name="Tang J."/>
            <person name="Daroch M."/>
            <person name="Liang Y."/>
            <person name="Jiang D."/>
            <person name="Shah M."/>
        </authorList>
    </citation>
    <scope>NUCLEOTIDE SEQUENCE [LARGE SCALE GENOMIC DNA]</scope>
    <source>
        <strain evidence="2 3">PCC 6715</strain>
    </source>
</reference>